<dbReference type="RefSeq" id="WP_340238656.1">
    <property type="nucleotide sequence ID" value="NZ_JBBEWC010000010.1"/>
</dbReference>
<feature type="transmembrane region" description="Helical" evidence="1">
    <location>
        <begin position="44"/>
        <end position="62"/>
    </location>
</feature>
<evidence type="ECO:0008006" key="4">
    <source>
        <dbReference type="Google" id="ProtNLM"/>
    </source>
</evidence>
<evidence type="ECO:0000313" key="2">
    <source>
        <dbReference type="EMBL" id="MFD2524019.1"/>
    </source>
</evidence>
<sequence length="557" mass="62693">MTFLIQILSIFQSNWLLYACLGVVLIIQLWLLLKDKSLTRKRLWIRTGLNIFVWILLILFAFQPEWKYTSDTNKILLTDNNVPKTYIQKLQDSLHISESFSNADFNRLITKNPHLIDKLGNIYLLGQNFSAKTISQLSQKNLVWLPYFGNNQLQNLQWKSIVRQGEMQEVSGKISVDEPQTLNLKYANKTLDSLQLQKGLNAFRLSFPAFSVGRTEAVLTLANEPLHDIHFYSRAPQSFNVLFILENPDFESKNLSEWLGKNGHKVEIITTIAKDAQSKISINKSTQAKGFIADIVISDPSNANHALVKKAVADGKSVLFINSAAPEQDIKNINQALGTNWRVKKTSNEQSVSVSDNLTALPYSFEENINQKSLGSYPIAIQKKVGKVGLSLLNETFPLKLSGDSLGYSRIWANVFQQLNPPSQDNVIVQAPVFANTQTPIVLNNLSTVANTLTIANDTTQLLQSAVNPLSFSASYIFRKTGWQSFQDSLSIFIEEKNSTLQQSETIQETLRAHQRFEAVSTLSTAQTISATLPDWLWFALIILGLIALWLEPKLNF</sequence>
<keyword evidence="1" id="KW-0472">Membrane</keyword>
<dbReference type="EMBL" id="JBHULC010000039">
    <property type="protein sequence ID" value="MFD2524019.1"/>
    <property type="molecule type" value="Genomic_DNA"/>
</dbReference>
<reference evidence="3" key="1">
    <citation type="journal article" date="2019" name="Int. J. Syst. Evol. Microbiol.">
        <title>The Global Catalogue of Microorganisms (GCM) 10K type strain sequencing project: providing services to taxonomists for standard genome sequencing and annotation.</title>
        <authorList>
            <consortium name="The Broad Institute Genomics Platform"/>
            <consortium name="The Broad Institute Genome Sequencing Center for Infectious Disease"/>
            <person name="Wu L."/>
            <person name="Ma J."/>
        </authorList>
    </citation>
    <scope>NUCLEOTIDE SEQUENCE [LARGE SCALE GENOMIC DNA]</scope>
    <source>
        <strain evidence="3">KCTC 52344</strain>
    </source>
</reference>
<accession>A0ABW5JEH2</accession>
<protein>
    <recommendedName>
        <fullName evidence="4">Aerotolerance regulator N-terminal domain-containing protein</fullName>
    </recommendedName>
</protein>
<keyword evidence="3" id="KW-1185">Reference proteome</keyword>
<proteinExistence type="predicted"/>
<keyword evidence="1" id="KW-1133">Transmembrane helix</keyword>
<evidence type="ECO:0000256" key="1">
    <source>
        <dbReference type="SAM" id="Phobius"/>
    </source>
</evidence>
<gene>
    <name evidence="2" type="ORF">ACFSR2_24170</name>
</gene>
<dbReference type="Proteomes" id="UP001597510">
    <property type="component" value="Unassembled WGS sequence"/>
</dbReference>
<feature type="transmembrane region" description="Helical" evidence="1">
    <location>
        <begin position="15"/>
        <end position="32"/>
    </location>
</feature>
<name>A0ABW5JEH2_9BACT</name>
<comment type="caution">
    <text evidence="2">The sequence shown here is derived from an EMBL/GenBank/DDBJ whole genome shotgun (WGS) entry which is preliminary data.</text>
</comment>
<organism evidence="2 3">
    <name type="scientific">Emticicia soli</name>
    <dbReference type="NCBI Taxonomy" id="2027878"/>
    <lineage>
        <taxon>Bacteria</taxon>
        <taxon>Pseudomonadati</taxon>
        <taxon>Bacteroidota</taxon>
        <taxon>Cytophagia</taxon>
        <taxon>Cytophagales</taxon>
        <taxon>Leadbetterellaceae</taxon>
        <taxon>Emticicia</taxon>
    </lineage>
</organism>
<evidence type="ECO:0000313" key="3">
    <source>
        <dbReference type="Proteomes" id="UP001597510"/>
    </source>
</evidence>
<keyword evidence="1" id="KW-0812">Transmembrane</keyword>